<proteinExistence type="predicted"/>
<accession>A0ABN6PRA5</accession>
<keyword evidence="1" id="KW-0472">Membrane</keyword>
<evidence type="ECO:0000313" key="2">
    <source>
        <dbReference type="EMBL" id="BDI07716.1"/>
    </source>
</evidence>
<gene>
    <name evidence="2" type="ORF">CATMQ487_46860</name>
</gene>
<keyword evidence="3" id="KW-1185">Reference proteome</keyword>
<dbReference type="RefSeq" id="WP_251970883.1">
    <property type="nucleotide sequence ID" value="NZ_AP025730.1"/>
</dbReference>
<sequence length="56" mass="5766">MAVNPPPPINRSRTVDLMDWIKIALAVGLMSVGVQLYAGAPDAPASAPVAAQPVAR</sequence>
<reference evidence="2" key="1">
    <citation type="submission" date="2022-04" db="EMBL/GenBank/DDBJ databases">
        <title>Whole genome sequence of Sphaerotilus sp. FB-5.</title>
        <authorList>
            <person name="Takeda M."/>
            <person name="Narihara S."/>
            <person name="Akimoto M."/>
            <person name="Akimoto R."/>
            <person name="Nishiyashiki S."/>
            <person name="Murakami T."/>
        </authorList>
    </citation>
    <scope>NUCLEOTIDE SEQUENCE</scope>
    <source>
        <strain evidence="2">FB-5</strain>
    </source>
</reference>
<keyword evidence="1" id="KW-1133">Transmembrane helix</keyword>
<evidence type="ECO:0000313" key="3">
    <source>
        <dbReference type="Proteomes" id="UP001057498"/>
    </source>
</evidence>
<dbReference type="Proteomes" id="UP001057498">
    <property type="component" value="Chromosome"/>
</dbReference>
<dbReference type="EMBL" id="AP025730">
    <property type="protein sequence ID" value="BDI07716.1"/>
    <property type="molecule type" value="Genomic_DNA"/>
</dbReference>
<protein>
    <submittedName>
        <fullName evidence="2">Uncharacterized protein</fullName>
    </submittedName>
</protein>
<keyword evidence="1" id="KW-0812">Transmembrane</keyword>
<organism evidence="2 3">
    <name type="scientific">Sphaerotilus microaerophilus</name>
    <dbReference type="NCBI Taxonomy" id="2914710"/>
    <lineage>
        <taxon>Bacteria</taxon>
        <taxon>Pseudomonadati</taxon>
        <taxon>Pseudomonadota</taxon>
        <taxon>Betaproteobacteria</taxon>
        <taxon>Burkholderiales</taxon>
        <taxon>Sphaerotilaceae</taxon>
        <taxon>Sphaerotilus</taxon>
    </lineage>
</organism>
<feature type="transmembrane region" description="Helical" evidence="1">
    <location>
        <begin position="20"/>
        <end position="38"/>
    </location>
</feature>
<evidence type="ECO:0000256" key="1">
    <source>
        <dbReference type="SAM" id="Phobius"/>
    </source>
</evidence>
<name>A0ABN6PRA5_9BURK</name>